<dbReference type="SUPFAM" id="SSF56112">
    <property type="entry name" value="Protein kinase-like (PK-like)"/>
    <property type="match status" value="1"/>
</dbReference>
<dbReference type="Gene3D" id="1.10.510.10">
    <property type="entry name" value="Transferase(Phosphotransferase) domain 1"/>
    <property type="match status" value="2"/>
</dbReference>
<accession>A0A556U589</accession>
<dbReference type="GO" id="GO:0016301">
    <property type="term" value="F:kinase activity"/>
    <property type="evidence" value="ECO:0007669"/>
    <property type="project" value="UniProtKB-KW"/>
</dbReference>
<dbReference type="AlphaFoldDB" id="A0A556U589"/>
<organism evidence="1 2">
    <name type="scientific">Bagarius yarrelli</name>
    <name type="common">Goonch</name>
    <name type="synonym">Bagrus yarrelli</name>
    <dbReference type="NCBI Taxonomy" id="175774"/>
    <lineage>
        <taxon>Eukaryota</taxon>
        <taxon>Metazoa</taxon>
        <taxon>Chordata</taxon>
        <taxon>Craniata</taxon>
        <taxon>Vertebrata</taxon>
        <taxon>Euteleostomi</taxon>
        <taxon>Actinopterygii</taxon>
        <taxon>Neopterygii</taxon>
        <taxon>Teleostei</taxon>
        <taxon>Ostariophysi</taxon>
        <taxon>Siluriformes</taxon>
        <taxon>Sisoridae</taxon>
        <taxon>Sisorinae</taxon>
        <taxon>Bagarius</taxon>
    </lineage>
</organism>
<evidence type="ECO:0000313" key="2">
    <source>
        <dbReference type="Proteomes" id="UP000319801"/>
    </source>
</evidence>
<reference evidence="1 2" key="1">
    <citation type="journal article" date="2019" name="Genome Biol. Evol.">
        <title>Whole-Genome Sequencing of the Giant Devil Catfish, Bagarius yarrelli.</title>
        <authorList>
            <person name="Jiang W."/>
            <person name="Lv Y."/>
            <person name="Cheng L."/>
            <person name="Yang K."/>
            <person name="Chao B."/>
            <person name="Wang X."/>
            <person name="Li Y."/>
            <person name="Pan X."/>
            <person name="You X."/>
            <person name="Zhang Y."/>
            <person name="Yang J."/>
            <person name="Li J."/>
            <person name="Zhang X."/>
            <person name="Liu S."/>
            <person name="Sun C."/>
            <person name="Yang J."/>
            <person name="Shi Q."/>
        </authorList>
    </citation>
    <scope>NUCLEOTIDE SEQUENCE [LARGE SCALE GENOMIC DNA]</scope>
    <source>
        <strain evidence="1">JWS20170419001</strain>
        <tissue evidence="1">Muscle</tissue>
    </source>
</reference>
<sequence length="125" mass="14104">MKSESRVLRICDFGFAKQLRADNGLLMTPCYTANFVAPEDLVSKMLHVDPHQRLTARQVLKHPWIVQRDHLPNSQLQHQDAKIVKGAMAATYSALKSSQPTPELKPIESSFLAQRRVKKLPSTSL</sequence>
<evidence type="ECO:0000313" key="1">
    <source>
        <dbReference type="EMBL" id="TSM77438.1"/>
    </source>
</evidence>
<dbReference type="EMBL" id="VCAZ01000049">
    <property type="protein sequence ID" value="TSM77438.1"/>
    <property type="molecule type" value="Genomic_DNA"/>
</dbReference>
<dbReference type="InterPro" id="IPR011009">
    <property type="entry name" value="Kinase-like_dom_sf"/>
</dbReference>
<dbReference type="PANTHER" id="PTHR24347">
    <property type="entry name" value="SERINE/THREONINE-PROTEIN KINASE"/>
    <property type="match status" value="1"/>
</dbReference>
<keyword evidence="1" id="KW-0418">Kinase</keyword>
<proteinExistence type="predicted"/>
<name>A0A556U589_BAGYA</name>
<keyword evidence="2" id="KW-1185">Reference proteome</keyword>
<gene>
    <name evidence="1" type="ORF">Baya_6188</name>
</gene>
<comment type="caution">
    <text evidence="1">The sequence shown here is derived from an EMBL/GenBank/DDBJ whole genome shotgun (WGS) entry which is preliminary data.</text>
</comment>
<protein>
    <submittedName>
        <fullName evidence="1">Ribosomal protein S6 kinase alpha-1</fullName>
    </submittedName>
</protein>
<keyword evidence="1" id="KW-0808">Transferase</keyword>
<dbReference type="Proteomes" id="UP000319801">
    <property type="component" value="Unassembled WGS sequence"/>
</dbReference>
<dbReference type="OrthoDB" id="63267at2759"/>